<dbReference type="InterPro" id="IPR019734">
    <property type="entry name" value="TPR_rpt"/>
</dbReference>
<feature type="region of interest" description="Disordered" evidence="2">
    <location>
        <begin position="589"/>
        <end position="612"/>
    </location>
</feature>
<dbReference type="EMBL" id="JACGCM010001848">
    <property type="protein sequence ID" value="KAF6148371.1"/>
    <property type="molecule type" value="Genomic_DNA"/>
</dbReference>
<feature type="compositionally biased region" description="Basic residues" evidence="2">
    <location>
        <begin position="94"/>
        <end position="114"/>
    </location>
</feature>
<feature type="region of interest" description="Disordered" evidence="2">
    <location>
        <begin position="1"/>
        <end position="23"/>
    </location>
</feature>
<dbReference type="Proteomes" id="UP000541444">
    <property type="component" value="Unassembled WGS sequence"/>
</dbReference>
<dbReference type="GO" id="GO:0006383">
    <property type="term" value="P:transcription by RNA polymerase III"/>
    <property type="evidence" value="ECO:0007669"/>
    <property type="project" value="InterPro"/>
</dbReference>
<comment type="caution">
    <text evidence="3">The sequence shown here is derived from an EMBL/GenBank/DDBJ whole genome shotgun (WGS) entry which is preliminary data.</text>
</comment>
<feature type="compositionally biased region" description="Acidic residues" evidence="2">
    <location>
        <begin position="7"/>
        <end position="23"/>
    </location>
</feature>
<dbReference type="PROSITE" id="PS50005">
    <property type="entry name" value="TPR"/>
    <property type="match status" value="1"/>
</dbReference>
<sequence length="896" mass="102501">METLETNLEEPSSDSSLSDDDIEIDDFIEEEDQTLQPLDTTTLQTLRFEGVEYEVLAERKRKALKERQPSESATTTTTTTGSKFEEMMEEMLPRRKKTRRNNNPKKKGRRKGSKNKLSPIISKKLGEANLYFAKRSYKDAIRVLEEVIKDAPNLSEAYLTLGLIYEEIGDKKKAVNIYMLALCSSTPKDDNSSLWKRLFVFSMEEGNVPQAGECLYRAVRADPKDLDLRFDLASFYNDHGNCFKSAKTYHRIVGVSPENASARIMAAKKYKECNKVEISVKILKDYIGSDTFEKTQSDYLGVVDELVGIHMENGEYVRAFRQIEQAHSVYERFDVCLAVKEVICHVHVGNVEKAEVIFKELVRENRADVLIMKRVADSYMNFEHYQIALKYYLLSLVGNENNGFVHHQIGRCYLSLKERAQAVESLYTAVRVMPDNIDARLTLASVLLEEKKENEAIALLSPPEDASSISETQANPWWDSGKIKLQLANIYHDTEMLEEFVGTILSSVQETLFLESLMQKVKKRKRLSTRVLSERVKVLDGHQANDFVFRSFRPIAPQSEMLKATRAKKQLEKKAALKDKEKAAVLAAGQDWHSDHSDDEPQGQAVKEPPLPKLLNDDEHYQLILKICKALDCLKRYLEALEIIDNTLGLPCSTLTIEKREELLSLKAQISLKAAYQVHAYDCAQRFVEQNPHSFGAWNCYYGVTSRLESRPSKHSKFLRKMRHRHTNFLPPMIIYGHQLTLINEHQSAAREYLKAYKLQPDNPLINLCVGTALINLSLGLRIQNRNRCFSQGFAFLYNNLRLCKNSQEAVYNIARAYHHVGLVTLAASYYEKVLATPEKDYLIPMFLNEDSSDPEILKPVTCNLRREAAHNLHLIYKESGALDLARQVLRDHCTL</sequence>
<keyword evidence="1" id="KW-0802">TPR repeat</keyword>
<evidence type="ECO:0000313" key="4">
    <source>
        <dbReference type="Proteomes" id="UP000541444"/>
    </source>
</evidence>
<dbReference type="OrthoDB" id="9991317at2759"/>
<evidence type="ECO:0000256" key="2">
    <source>
        <dbReference type="SAM" id="MobiDB-lite"/>
    </source>
</evidence>
<evidence type="ECO:0000313" key="3">
    <source>
        <dbReference type="EMBL" id="KAF6148371.1"/>
    </source>
</evidence>
<name>A0A7J7M0G6_9MAGN</name>
<keyword evidence="4" id="KW-1185">Reference proteome</keyword>
<feature type="region of interest" description="Disordered" evidence="2">
    <location>
        <begin position="62"/>
        <end position="118"/>
    </location>
</feature>
<dbReference type="InterPro" id="IPR011990">
    <property type="entry name" value="TPR-like_helical_dom_sf"/>
</dbReference>
<evidence type="ECO:0008006" key="5">
    <source>
        <dbReference type="Google" id="ProtNLM"/>
    </source>
</evidence>
<dbReference type="Gene3D" id="1.25.40.10">
    <property type="entry name" value="Tetratricopeptide repeat domain"/>
    <property type="match status" value="3"/>
</dbReference>
<evidence type="ECO:0000256" key="1">
    <source>
        <dbReference type="PROSITE-ProRule" id="PRU00339"/>
    </source>
</evidence>
<dbReference type="SMART" id="SM00028">
    <property type="entry name" value="TPR"/>
    <property type="match status" value="7"/>
</dbReference>
<dbReference type="Pfam" id="PF13432">
    <property type="entry name" value="TPR_16"/>
    <property type="match status" value="1"/>
</dbReference>
<reference evidence="3 4" key="1">
    <citation type="journal article" date="2020" name="IScience">
        <title>Genome Sequencing of the Endangered Kingdonia uniflora (Circaeasteraceae, Ranunculales) Reveals Potential Mechanisms of Evolutionary Specialization.</title>
        <authorList>
            <person name="Sun Y."/>
            <person name="Deng T."/>
            <person name="Zhang A."/>
            <person name="Moore M.J."/>
            <person name="Landis J.B."/>
            <person name="Lin N."/>
            <person name="Zhang H."/>
            <person name="Zhang X."/>
            <person name="Huang J."/>
            <person name="Zhang X."/>
            <person name="Sun H."/>
            <person name="Wang H."/>
        </authorList>
    </citation>
    <scope>NUCLEOTIDE SEQUENCE [LARGE SCALE GENOMIC DNA]</scope>
    <source>
        <strain evidence="3">TB1705</strain>
        <tissue evidence="3">Leaf</tissue>
    </source>
</reference>
<dbReference type="PANTHER" id="PTHR23082">
    <property type="entry name" value="TRANSCRIPTION INITIATION FACTOR IIIC TFIIIC , POLYPEPTIDE 3-RELATED"/>
    <property type="match status" value="1"/>
</dbReference>
<gene>
    <name evidence="3" type="ORF">GIB67_025590</name>
</gene>
<dbReference type="InterPro" id="IPR039340">
    <property type="entry name" value="Tfc4/TFIIIC-102/Sfc4"/>
</dbReference>
<dbReference type="SUPFAM" id="SSF48452">
    <property type="entry name" value="TPR-like"/>
    <property type="match status" value="3"/>
</dbReference>
<protein>
    <recommendedName>
        <fullName evidence="5">General transcription factor 3C polypeptide 3</fullName>
    </recommendedName>
</protein>
<dbReference type="AlphaFoldDB" id="A0A7J7M0G6"/>
<organism evidence="3 4">
    <name type="scientific">Kingdonia uniflora</name>
    <dbReference type="NCBI Taxonomy" id="39325"/>
    <lineage>
        <taxon>Eukaryota</taxon>
        <taxon>Viridiplantae</taxon>
        <taxon>Streptophyta</taxon>
        <taxon>Embryophyta</taxon>
        <taxon>Tracheophyta</taxon>
        <taxon>Spermatophyta</taxon>
        <taxon>Magnoliopsida</taxon>
        <taxon>Ranunculales</taxon>
        <taxon>Circaeasteraceae</taxon>
        <taxon>Kingdonia</taxon>
    </lineage>
</organism>
<proteinExistence type="predicted"/>
<dbReference type="PANTHER" id="PTHR23082:SF0">
    <property type="entry name" value="GENERAL TRANSCRIPTION FACTOR 3C POLYPEPTIDE 3"/>
    <property type="match status" value="1"/>
</dbReference>
<feature type="repeat" description="TPR" evidence="1">
    <location>
        <begin position="403"/>
        <end position="436"/>
    </location>
</feature>
<accession>A0A7J7M0G6</accession>
<dbReference type="GO" id="GO:0000127">
    <property type="term" value="C:transcription factor TFIIIC complex"/>
    <property type="evidence" value="ECO:0007669"/>
    <property type="project" value="TreeGrafter"/>
</dbReference>